<name>A0A239G4J9_9SPHN</name>
<dbReference type="Pfam" id="PF08379">
    <property type="entry name" value="Bact_transglu_N"/>
    <property type="match status" value="1"/>
</dbReference>
<feature type="domain" description="Transglutaminase-like" evidence="1">
    <location>
        <begin position="178"/>
        <end position="249"/>
    </location>
</feature>
<dbReference type="SUPFAM" id="SSF54001">
    <property type="entry name" value="Cysteine proteinases"/>
    <property type="match status" value="1"/>
</dbReference>
<dbReference type="Pfam" id="PF01841">
    <property type="entry name" value="Transglut_core"/>
    <property type="match status" value="1"/>
</dbReference>
<proteinExistence type="predicted"/>
<dbReference type="PANTHER" id="PTHR33490">
    <property type="entry name" value="BLR5614 PROTEIN-RELATED"/>
    <property type="match status" value="1"/>
</dbReference>
<evidence type="ECO:0000313" key="2">
    <source>
        <dbReference type="EMBL" id="SNS64079.1"/>
    </source>
</evidence>
<dbReference type="InterPro" id="IPR038765">
    <property type="entry name" value="Papain-like_cys_pep_sf"/>
</dbReference>
<reference evidence="3" key="1">
    <citation type="submission" date="2017-06" db="EMBL/GenBank/DDBJ databases">
        <authorList>
            <person name="Varghese N."/>
            <person name="Submissions S."/>
        </authorList>
    </citation>
    <scope>NUCLEOTIDE SEQUENCE [LARGE SCALE GENOMIC DNA]</scope>
    <source>
        <strain evidence="3">LNB2</strain>
    </source>
</reference>
<dbReference type="InterPro" id="IPR002931">
    <property type="entry name" value="Transglutaminase-like"/>
</dbReference>
<evidence type="ECO:0000259" key="1">
    <source>
        <dbReference type="SMART" id="SM00460"/>
    </source>
</evidence>
<sequence length="295" mass="32109">MRMLYDVSHRTSFHYAQPVRFQRCNLRLEPVRWSGQELEGYELTVTPRAALTVMRPGGYPVNMVRMLLEQATTELVIESRFRMAVDRDVPEIRTDDASLGDVAAAVRASGDLSSTGPANYLFASPLIALEAEIAAWAAAELDPRRGAVEAGLALATRIHDEFLYDGAATVADTRPIEAFRGRHGVCQDFAQVMIAALRAHGLPAAYVSGYLRTIPPEGQPRLVGADATHAWVMLWCGPARGWIGFDPTNACLMAGDHIVTAVGRDYADVSPIDGIFMGQDQQSVDVAVDVEPVEA</sequence>
<dbReference type="GO" id="GO:0008233">
    <property type="term" value="F:peptidase activity"/>
    <property type="evidence" value="ECO:0007669"/>
    <property type="project" value="UniProtKB-KW"/>
</dbReference>
<protein>
    <submittedName>
        <fullName evidence="2">Transglutaminase-like enzyme, putative cysteine protease</fullName>
    </submittedName>
</protein>
<keyword evidence="2" id="KW-0645">Protease</keyword>
<keyword evidence="3" id="KW-1185">Reference proteome</keyword>
<evidence type="ECO:0000313" key="3">
    <source>
        <dbReference type="Proteomes" id="UP000198281"/>
    </source>
</evidence>
<keyword evidence="2" id="KW-0378">Hydrolase</keyword>
<gene>
    <name evidence="2" type="ORF">SAMN06295912_11130</name>
</gene>
<dbReference type="SMART" id="SM00460">
    <property type="entry name" value="TGc"/>
    <property type="match status" value="1"/>
</dbReference>
<dbReference type="InterPro" id="IPR013589">
    <property type="entry name" value="Bac_transglu_N"/>
</dbReference>
<organism evidence="2 3">
    <name type="scientific">Edaphosphingomonas laterariae</name>
    <dbReference type="NCBI Taxonomy" id="861865"/>
    <lineage>
        <taxon>Bacteria</taxon>
        <taxon>Pseudomonadati</taxon>
        <taxon>Pseudomonadota</taxon>
        <taxon>Alphaproteobacteria</taxon>
        <taxon>Sphingomonadales</taxon>
        <taxon>Rhizorhabdaceae</taxon>
        <taxon>Edaphosphingomonas</taxon>
    </lineage>
</organism>
<accession>A0A239G4J9</accession>
<dbReference type="EMBL" id="FZOS01000011">
    <property type="protein sequence ID" value="SNS64079.1"/>
    <property type="molecule type" value="Genomic_DNA"/>
</dbReference>
<dbReference type="Proteomes" id="UP000198281">
    <property type="component" value="Unassembled WGS sequence"/>
</dbReference>
<dbReference type="PANTHER" id="PTHR33490:SF7">
    <property type="entry name" value="BLR2979 PROTEIN"/>
    <property type="match status" value="1"/>
</dbReference>
<dbReference type="AlphaFoldDB" id="A0A239G4J9"/>
<dbReference type="GO" id="GO:0006508">
    <property type="term" value="P:proteolysis"/>
    <property type="evidence" value="ECO:0007669"/>
    <property type="project" value="UniProtKB-KW"/>
</dbReference>
<dbReference type="Gene3D" id="3.10.620.30">
    <property type="match status" value="1"/>
</dbReference>